<keyword evidence="1" id="KW-0489">Methyltransferase</keyword>
<evidence type="ECO:0000313" key="2">
    <source>
        <dbReference type="Proteomes" id="UP000273675"/>
    </source>
</evidence>
<dbReference type="Proteomes" id="UP000273675">
    <property type="component" value="Unassembled WGS sequence"/>
</dbReference>
<dbReference type="Pfam" id="PF13489">
    <property type="entry name" value="Methyltransf_23"/>
    <property type="match status" value="1"/>
</dbReference>
<dbReference type="Gene3D" id="3.40.50.150">
    <property type="entry name" value="Vaccinia Virus protein VP39"/>
    <property type="match status" value="1"/>
</dbReference>
<dbReference type="PANTHER" id="PTHR44068:SF11">
    <property type="entry name" value="GERANYL DIPHOSPHATE 2-C-METHYLTRANSFERASE"/>
    <property type="match status" value="1"/>
</dbReference>
<proteinExistence type="predicted"/>
<dbReference type="InterPro" id="IPR050447">
    <property type="entry name" value="Erg6_SMT_methyltransf"/>
</dbReference>
<evidence type="ECO:0000313" key="1">
    <source>
        <dbReference type="EMBL" id="RKR00216.1"/>
    </source>
</evidence>
<organism evidence="1 2">
    <name type="scientific">Maricaulis maris</name>
    <dbReference type="NCBI Taxonomy" id="74318"/>
    <lineage>
        <taxon>Bacteria</taxon>
        <taxon>Pseudomonadati</taxon>
        <taxon>Pseudomonadota</taxon>
        <taxon>Alphaproteobacteria</taxon>
        <taxon>Maricaulales</taxon>
        <taxon>Maricaulaceae</taxon>
        <taxon>Maricaulis</taxon>
    </lineage>
</organism>
<dbReference type="GO" id="GO:0008168">
    <property type="term" value="F:methyltransferase activity"/>
    <property type="evidence" value="ECO:0007669"/>
    <property type="project" value="UniProtKB-KW"/>
</dbReference>
<name>A0A495DFC1_9PROT</name>
<dbReference type="InterPro" id="IPR029063">
    <property type="entry name" value="SAM-dependent_MTases_sf"/>
</dbReference>
<protein>
    <submittedName>
        <fullName evidence="1">Methyltransferase family protein</fullName>
    </submittedName>
</protein>
<dbReference type="SUPFAM" id="SSF53335">
    <property type="entry name" value="S-adenosyl-L-methionine-dependent methyltransferases"/>
    <property type="match status" value="1"/>
</dbReference>
<dbReference type="PANTHER" id="PTHR44068">
    <property type="entry name" value="ZGC:194242"/>
    <property type="match status" value="1"/>
</dbReference>
<sequence length="239" mass="27818">MQTIRTDYLALQPGMRVLDLGCGQGRHMHGLYWDETPVSAVGLDLCYDDVVIALDKFFELPPPDPASPLRNAVLTAGTGEKLPFPDNTFDRVICSEVLEHVPDPELFLAEIRRVLKPDGIFAASVPRYWTEAICWWLSVGYQNSPGGHVRIFRSDALKRDVEKHGFRRFHRHWAHALHSPYWWLRCALWDKQEDSRLVALYRRFLEWDLIKRPWLTRAMEWVLDPALGKSVVMYFRKTS</sequence>
<gene>
    <name evidence="1" type="ORF">C7435_1417</name>
</gene>
<dbReference type="OrthoDB" id="9792690at2"/>
<dbReference type="RefSeq" id="WP_121210566.1">
    <property type="nucleotide sequence ID" value="NZ_RBIM01000003.1"/>
</dbReference>
<reference evidence="1 2" key="1">
    <citation type="submission" date="2018-10" db="EMBL/GenBank/DDBJ databases">
        <title>Genomic Encyclopedia of Type Strains, Phase IV (KMG-IV): sequencing the most valuable type-strain genomes for metagenomic binning, comparative biology and taxonomic classification.</title>
        <authorList>
            <person name="Goeker M."/>
        </authorList>
    </citation>
    <scope>NUCLEOTIDE SEQUENCE [LARGE SCALE GENOMIC DNA]</scope>
    <source>
        <strain evidence="1 2">DSM 4734</strain>
    </source>
</reference>
<accession>A0A495DFC1</accession>
<keyword evidence="1" id="KW-0808">Transferase</keyword>
<dbReference type="GO" id="GO:0032259">
    <property type="term" value="P:methylation"/>
    <property type="evidence" value="ECO:0007669"/>
    <property type="project" value="UniProtKB-KW"/>
</dbReference>
<dbReference type="EMBL" id="RBIM01000003">
    <property type="protein sequence ID" value="RKR00216.1"/>
    <property type="molecule type" value="Genomic_DNA"/>
</dbReference>
<dbReference type="CDD" id="cd02440">
    <property type="entry name" value="AdoMet_MTases"/>
    <property type="match status" value="1"/>
</dbReference>
<comment type="caution">
    <text evidence="1">The sequence shown here is derived from an EMBL/GenBank/DDBJ whole genome shotgun (WGS) entry which is preliminary data.</text>
</comment>
<dbReference type="AlphaFoldDB" id="A0A495DFC1"/>